<dbReference type="Gene3D" id="3.90.550.10">
    <property type="entry name" value="Spore Coat Polysaccharide Biosynthesis Protein SpsA, Chain A"/>
    <property type="match status" value="1"/>
</dbReference>
<comment type="subcellular location">
    <subcellularLocation>
        <location evidence="1 11">Golgi apparatus membrane</location>
        <topology evidence="1 11">Single-pass type II membrane protein</topology>
    </subcellularLocation>
</comment>
<dbReference type="SUPFAM" id="SSF50370">
    <property type="entry name" value="Ricin B-like lectins"/>
    <property type="match status" value="1"/>
</dbReference>
<dbReference type="Gene3D" id="2.80.10.50">
    <property type="match status" value="2"/>
</dbReference>
<comment type="cofactor">
    <cofactor evidence="11">
        <name>Mn(2+)</name>
        <dbReference type="ChEBI" id="CHEBI:29035"/>
    </cofactor>
</comment>
<evidence type="ECO:0000256" key="4">
    <source>
        <dbReference type="ARBA" id="ARBA00022734"/>
    </source>
</evidence>
<dbReference type="GO" id="GO:0030246">
    <property type="term" value="F:carbohydrate binding"/>
    <property type="evidence" value="ECO:0007669"/>
    <property type="project" value="UniProtKB-KW"/>
</dbReference>
<evidence type="ECO:0000256" key="9">
    <source>
        <dbReference type="ARBA" id="ARBA00023157"/>
    </source>
</evidence>
<keyword evidence="11" id="KW-0464">Manganese</keyword>
<keyword evidence="10" id="KW-0325">Glycoprotein</keyword>
<keyword evidence="9 11" id="KW-1015">Disulfide bond</keyword>
<keyword evidence="6 11" id="KW-1133">Transmembrane helix</keyword>
<dbReference type="GO" id="GO:0006493">
    <property type="term" value="P:protein O-linked glycosylation"/>
    <property type="evidence" value="ECO:0007669"/>
    <property type="project" value="TreeGrafter"/>
</dbReference>
<dbReference type="GO" id="GO:0000139">
    <property type="term" value="C:Golgi membrane"/>
    <property type="evidence" value="ECO:0007669"/>
    <property type="project" value="UniProtKB-SubCell"/>
</dbReference>
<keyword evidence="5" id="KW-0735">Signal-anchor</keyword>
<evidence type="ECO:0000256" key="2">
    <source>
        <dbReference type="ARBA" id="ARBA00005680"/>
    </source>
</evidence>
<dbReference type="InterPro" id="IPR000772">
    <property type="entry name" value="Ricin_B_lectin"/>
</dbReference>
<dbReference type="CDD" id="cd02510">
    <property type="entry name" value="pp-GalNAc-T"/>
    <property type="match status" value="1"/>
</dbReference>
<dbReference type="FunFam" id="3.90.550.10:FF:000029">
    <property type="entry name" value="Polypeptide N-acetylgalactosaminyltransferase"/>
    <property type="match status" value="1"/>
</dbReference>
<evidence type="ECO:0000256" key="7">
    <source>
        <dbReference type="ARBA" id="ARBA00023034"/>
    </source>
</evidence>
<keyword evidence="11" id="KW-0328">Glycosyltransferase</keyword>
<dbReference type="UniPathway" id="UPA00378"/>
<protein>
    <recommendedName>
        <fullName evidence="11">Polypeptide N-acetylgalactosaminyltransferase</fullName>
        <ecNumber evidence="11">2.4.1.-</ecNumber>
    </recommendedName>
    <alternativeName>
        <fullName evidence="11">Protein-UDP acetylgalactosaminyltransferase</fullName>
    </alternativeName>
</protein>
<comment type="similarity">
    <text evidence="2 11">Belongs to the glycosyltransferase 2 family. GalNAc-T subfamily.</text>
</comment>
<evidence type="ECO:0000259" key="12">
    <source>
        <dbReference type="SMART" id="SM00458"/>
    </source>
</evidence>
<dbReference type="PROSITE" id="PS50231">
    <property type="entry name" value="RICIN_B_LECTIN"/>
    <property type="match status" value="1"/>
</dbReference>
<dbReference type="AlphaFoldDB" id="A0A7R9AZY2"/>
<dbReference type="SUPFAM" id="SSF53448">
    <property type="entry name" value="Nucleotide-diphospho-sugar transferases"/>
    <property type="match status" value="1"/>
</dbReference>
<feature type="transmembrane region" description="Helical" evidence="11">
    <location>
        <begin position="7"/>
        <end position="29"/>
    </location>
</feature>
<dbReference type="InterPro" id="IPR035992">
    <property type="entry name" value="Ricin_B-like_lectins"/>
</dbReference>
<comment type="pathway">
    <text evidence="11">Protein modification; protein glycosylation.</text>
</comment>
<organism evidence="13">
    <name type="scientific">Timema shepardi</name>
    <name type="common">Walking stick</name>
    <dbReference type="NCBI Taxonomy" id="629360"/>
    <lineage>
        <taxon>Eukaryota</taxon>
        <taxon>Metazoa</taxon>
        <taxon>Ecdysozoa</taxon>
        <taxon>Arthropoda</taxon>
        <taxon>Hexapoda</taxon>
        <taxon>Insecta</taxon>
        <taxon>Pterygota</taxon>
        <taxon>Neoptera</taxon>
        <taxon>Polyneoptera</taxon>
        <taxon>Phasmatodea</taxon>
        <taxon>Timematodea</taxon>
        <taxon>Timematoidea</taxon>
        <taxon>Timematidae</taxon>
        <taxon>Timema</taxon>
    </lineage>
</organism>
<gene>
    <name evidence="13" type="ORF">TSIB3V08_LOCUS7644</name>
</gene>
<accession>A0A7R9AZY2</accession>
<dbReference type="EC" id="2.4.1.-" evidence="11"/>
<proteinExistence type="inferred from homology"/>
<evidence type="ECO:0000256" key="5">
    <source>
        <dbReference type="ARBA" id="ARBA00022968"/>
    </source>
</evidence>
<keyword evidence="3 11" id="KW-0812">Transmembrane</keyword>
<dbReference type="Pfam" id="PF00652">
    <property type="entry name" value="Ricin_B_lectin"/>
    <property type="match status" value="1"/>
</dbReference>
<evidence type="ECO:0000256" key="1">
    <source>
        <dbReference type="ARBA" id="ARBA00004323"/>
    </source>
</evidence>
<dbReference type="EMBL" id="OC003670">
    <property type="protein sequence ID" value="CAD7263569.1"/>
    <property type="molecule type" value="Genomic_DNA"/>
</dbReference>
<dbReference type="InterPro" id="IPR045885">
    <property type="entry name" value="GalNAc-T"/>
</dbReference>
<evidence type="ECO:0000256" key="10">
    <source>
        <dbReference type="ARBA" id="ARBA00023180"/>
    </source>
</evidence>
<dbReference type="CDD" id="cd23439">
    <property type="entry name" value="beta-trefoil_Ricin_GALNT10-like"/>
    <property type="match status" value="1"/>
</dbReference>
<evidence type="ECO:0000256" key="11">
    <source>
        <dbReference type="RuleBase" id="RU361242"/>
    </source>
</evidence>
<name>A0A7R9AZY2_TIMSH</name>
<dbReference type="InterPro" id="IPR001173">
    <property type="entry name" value="Glyco_trans_2-like"/>
</dbReference>
<evidence type="ECO:0000313" key="13">
    <source>
        <dbReference type="EMBL" id="CAD7263569.1"/>
    </source>
</evidence>
<reference evidence="13" key="1">
    <citation type="submission" date="2020-11" db="EMBL/GenBank/DDBJ databases">
        <authorList>
            <person name="Tran Van P."/>
        </authorList>
    </citation>
    <scope>NUCLEOTIDE SEQUENCE</scope>
</reference>
<feature type="domain" description="Ricin B lectin" evidence="12">
    <location>
        <begin position="463"/>
        <end position="642"/>
    </location>
</feature>
<keyword evidence="8 11" id="KW-0472">Membrane</keyword>
<dbReference type="SMART" id="SM00458">
    <property type="entry name" value="RICIN"/>
    <property type="match status" value="1"/>
</dbReference>
<evidence type="ECO:0000256" key="8">
    <source>
        <dbReference type="ARBA" id="ARBA00023136"/>
    </source>
</evidence>
<dbReference type="Pfam" id="PF00535">
    <property type="entry name" value="Glycos_transf_2"/>
    <property type="match status" value="1"/>
</dbReference>
<keyword evidence="7 11" id="KW-0333">Golgi apparatus</keyword>
<evidence type="ECO:0000256" key="3">
    <source>
        <dbReference type="ARBA" id="ARBA00022692"/>
    </source>
</evidence>
<dbReference type="PANTHER" id="PTHR11675:SF134">
    <property type="entry name" value="N-ACETYLGALACTOSAMINYLTRANSFERASE 4-RELATED"/>
    <property type="match status" value="1"/>
</dbReference>
<dbReference type="PANTHER" id="PTHR11675">
    <property type="entry name" value="N-ACETYLGALACTOSAMINYLTRANSFERASE"/>
    <property type="match status" value="1"/>
</dbReference>
<dbReference type="InterPro" id="IPR029044">
    <property type="entry name" value="Nucleotide-diphossugar_trans"/>
</dbReference>
<evidence type="ECO:0000256" key="6">
    <source>
        <dbReference type="ARBA" id="ARBA00022989"/>
    </source>
</evidence>
<keyword evidence="4 11" id="KW-0430">Lectin</keyword>
<keyword evidence="11" id="KW-0808">Transferase</keyword>
<dbReference type="GO" id="GO:0004653">
    <property type="term" value="F:polypeptide N-acetylgalactosaminyltransferase activity"/>
    <property type="evidence" value="ECO:0007669"/>
    <property type="project" value="TreeGrafter"/>
</dbReference>
<sequence>MRRSVKGVLKFLLLAALTVITTVVVFRYVRRMEVIRDMGVHEARGAMPLPPENQDHLVMKPIVSDGNSSGSKIDWHDYAAILTDSKRKGKGEQGKPAYLSPDDTALKQTLYKANGFNAALSDEIALNRSLPDIRNPGCKSKKYLRNLPAVSVIVPFHNEHWSTLLRTAISVINRSPTHLLQEVILVDDASTKEHCKKPLDDYVAQHLAKVKVIHLPERSGLIRARLAGARRATAQVLIFLDSHTEANINWLPPLLEPIAEDYRTCVCPFIDVVAFETFEYRAQDEGARGAFDWEFFYKRLPLLPSDLENPTEPFKSPVMAGGLFAISTKFFWELGGYDEGLEIWGGEQYELSFKIWQCGGQMVDAPCSRVGHIYRKFAPFPNPGKGDFVGRNYRRVAEVWMDEYKEYLYKRRPHYRTIDTGDLTQQKALREALKCKSFKWFMENVAFDLPLKYPPIEPPDFAEGEIRSVAAPELCVDTENKGGDQSFGLKPCIKDSRGRSGEQSFVLTWHKDVRPKGRTMCWDVANVQDKASISLYACHGMQGNQLWKYNTPIEREFLIDTEYSMQLVTDGSENMKCRAAQAIERVVGTVGASAGKRCKGRTEHQWLVHGANPRCLDSNPGRQTLFVTTCDTNSITQKWRFEHVDLKALANWDHTGPK</sequence>